<evidence type="ECO:0000256" key="3">
    <source>
        <dbReference type="ARBA" id="ARBA00023002"/>
    </source>
</evidence>
<dbReference type="GO" id="GO:0097237">
    <property type="term" value="P:cellular response to toxic substance"/>
    <property type="evidence" value="ECO:0007669"/>
    <property type="project" value="UniProtKB-ARBA"/>
</dbReference>
<dbReference type="InterPro" id="IPR023753">
    <property type="entry name" value="FAD/NAD-binding_dom"/>
</dbReference>
<dbReference type="Proteomes" id="UP000030854">
    <property type="component" value="Unassembled WGS sequence"/>
</dbReference>
<dbReference type="SUPFAM" id="SSF51905">
    <property type="entry name" value="FAD/NAD(P)-binding domain"/>
    <property type="match status" value="1"/>
</dbReference>
<accession>A0A0B1P904</accession>
<sequence>MSQSVVTILTCILCLCLHLCLCVVVPANPLVLQNSNHREPTAGPLKPQFDVVIVGGGPAGLSALCSLARVRHEVLLIDSGEYRNSPSRRVRDTIGSDDIPPALFRYRARQKAAQFTSATLQNGTVESIVRGRDNSTFTTTLSNGQSYTSRKIILATGLRDVLPNVPGIEDAWGRGMYWCAWCDGWEHRDQSLGIITTLPKLVQSVIHVSTLNKDIIAFVNGTDTPANRQLLAASAPGWEKYLKQAGVKIENRKISGFERLQDGSIFRNETSSQDYDRFRVYLEDGSQILRSAFLASFPKVQRSYAGAKIGVQLVDEKIYVESADMKAAPGVWAVGDANSDNSTNVPHALYSGKKAAVSAHFELGSEGLSEPLIAITKRSESDLLRDMENGLEEIWDSIK</sequence>
<name>A0A0B1P904_UNCNE</name>
<gene>
    <name evidence="6" type="ORF">EV44_g0530</name>
</gene>
<dbReference type="OMA" id="HFTTGEP"/>
<dbReference type="PANTHER" id="PTHR48105">
    <property type="entry name" value="THIOREDOXIN REDUCTASE 1-RELATED-RELATED"/>
    <property type="match status" value="1"/>
</dbReference>
<feature type="chain" id="PRO_5002080547" evidence="4">
    <location>
        <begin position="23"/>
        <end position="399"/>
    </location>
</feature>
<proteinExistence type="inferred from homology"/>
<dbReference type="HOGENOM" id="CLU_031864_5_0_1"/>
<comment type="similarity">
    <text evidence="1">Belongs to the class-II pyridine nucleotide-disulfide oxidoreductase family.</text>
</comment>
<dbReference type="STRING" id="52586.A0A0B1P904"/>
<dbReference type="EMBL" id="JNVN01000732">
    <property type="protein sequence ID" value="KHJ34728.1"/>
    <property type="molecule type" value="Genomic_DNA"/>
</dbReference>
<evidence type="ECO:0000256" key="2">
    <source>
        <dbReference type="ARBA" id="ARBA00022630"/>
    </source>
</evidence>
<dbReference type="PRINTS" id="PR00469">
    <property type="entry name" value="PNDRDTASEII"/>
</dbReference>
<comment type="caution">
    <text evidence="6">The sequence shown here is derived from an EMBL/GenBank/DDBJ whole genome shotgun (WGS) entry which is preliminary data.</text>
</comment>
<evidence type="ECO:0000259" key="5">
    <source>
        <dbReference type="Pfam" id="PF07992"/>
    </source>
</evidence>
<dbReference type="Pfam" id="PF07992">
    <property type="entry name" value="Pyr_redox_2"/>
    <property type="match status" value="1"/>
</dbReference>
<dbReference type="InterPro" id="IPR036188">
    <property type="entry name" value="FAD/NAD-bd_sf"/>
</dbReference>
<feature type="signal peptide" evidence="4">
    <location>
        <begin position="1"/>
        <end position="22"/>
    </location>
</feature>
<keyword evidence="3" id="KW-0560">Oxidoreductase</keyword>
<dbReference type="OrthoDB" id="10260355at2759"/>
<dbReference type="InterPro" id="IPR050097">
    <property type="entry name" value="Ferredoxin-NADP_redctase_2"/>
</dbReference>
<dbReference type="Gene3D" id="3.50.50.60">
    <property type="entry name" value="FAD/NAD(P)-binding domain"/>
    <property type="match status" value="2"/>
</dbReference>
<feature type="domain" description="FAD/NAD(P)-binding" evidence="5">
    <location>
        <begin position="49"/>
        <end position="352"/>
    </location>
</feature>
<evidence type="ECO:0000256" key="4">
    <source>
        <dbReference type="SAM" id="SignalP"/>
    </source>
</evidence>
<dbReference type="PRINTS" id="PR00368">
    <property type="entry name" value="FADPNR"/>
</dbReference>
<keyword evidence="2" id="KW-0285">Flavoprotein</keyword>
<evidence type="ECO:0000313" key="6">
    <source>
        <dbReference type="EMBL" id="KHJ34728.1"/>
    </source>
</evidence>
<reference evidence="6 7" key="1">
    <citation type="journal article" date="2014" name="BMC Genomics">
        <title>Adaptive genomic structural variation in the grape powdery mildew pathogen, Erysiphe necator.</title>
        <authorList>
            <person name="Jones L."/>
            <person name="Riaz S."/>
            <person name="Morales-Cruz A."/>
            <person name="Amrine K.C."/>
            <person name="McGuire B."/>
            <person name="Gubler W.D."/>
            <person name="Walker M.A."/>
            <person name="Cantu D."/>
        </authorList>
    </citation>
    <scope>NUCLEOTIDE SEQUENCE [LARGE SCALE GENOMIC DNA]</scope>
    <source>
        <strain evidence="7">c</strain>
    </source>
</reference>
<protein>
    <submittedName>
        <fullName evidence="6">Putative thioredoxin reductase</fullName>
    </submittedName>
</protein>
<keyword evidence="4" id="KW-0732">Signal</keyword>
<evidence type="ECO:0000256" key="1">
    <source>
        <dbReference type="ARBA" id="ARBA00009333"/>
    </source>
</evidence>
<organism evidence="6 7">
    <name type="scientific">Uncinula necator</name>
    <name type="common">Grape powdery mildew</name>
    <dbReference type="NCBI Taxonomy" id="52586"/>
    <lineage>
        <taxon>Eukaryota</taxon>
        <taxon>Fungi</taxon>
        <taxon>Dikarya</taxon>
        <taxon>Ascomycota</taxon>
        <taxon>Pezizomycotina</taxon>
        <taxon>Leotiomycetes</taxon>
        <taxon>Erysiphales</taxon>
        <taxon>Erysiphaceae</taxon>
        <taxon>Erysiphe</taxon>
    </lineage>
</organism>
<evidence type="ECO:0000313" key="7">
    <source>
        <dbReference type="Proteomes" id="UP000030854"/>
    </source>
</evidence>
<keyword evidence="7" id="KW-1185">Reference proteome</keyword>
<dbReference type="AlphaFoldDB" id="A0A0B1P904"/>
<dbReference type="GO" id="GO:0016491">
    <property type="term" value="F:oxidoreductase activity"/>
    <property type="evidence" value="ECO:0007669"/>
    <property type="project" value="UniProtKB-KW"/>
</dbReference>